<dbReference type="Pfam" id="PF04443">
    <property type="entry name" value="LuxE"/>
    <property type="match status" value="1"/>
</dbReference>
<evidence type="ECO:0000313" key="3">
    <source>
        <dbReference type="Proteomes" id="UP001589865"/>
    </source>
</evidence>
<accession>A0ABV6JVJ3</accession>
<keyword evidence="2" id="KW-0436">Ligase</keyword>
<proteinExistence type="predicted"/>
<evidence type="ECO:0000313" key="2">
    <source>
        <dbReference type="EMBL" id="MFC0409755.1"/>
    </source>
</evidence>
<gene>
    <name evidence="2" type="ORF">ACFFGY_15995</name>
</gene>
<dbReference type="InterPro" id="IPR007534">
    <property type="entry name" value="LuxE"/>
</dbReference>
<sequence>MTVVEEATPLGAETALRARVEALMDLPAPDEAAFEALALAIFAFQFEHDPAYRRFARQRGRSPRTVRSWREIPAVPINAFKDLDLGCTPPGEAARTFMTSGTTRAGRRGRVFHRSLDLYDRSMRLGFEHFFMRGAARMPMAVLFPDEAALPNSSLAHYLALAIRHYGAPGSRVFMDADGIDLPALLTALRGAEASGEPFALLGASYSFVQLLDQLEAGGRRFRLPPGSRIFDTGGFKGQSREVPPELFYARLTAAFGVPAELCINMYGMTELSSQFYDDGNARQPSVKRAMPWLRSRVVDPLTGRDAPHGTPGVLAHHDLAHLGVVSAILTEDLGVMQEDGFVLLGRVGGAEAKGCSLALEEFLGAARAPAAG</sequence>
<reference evidence="2 3" key="1">
    <citation type="submission" date="2024-09" db="EMBL/GenBank/DDBJ databases">
        <authorList>
            <person name="Sun Q."/>
            <person name="Mori K."/>
        </authorList>
    </citation>
    <scope>NUCLEOTIDE SEQUENCE [LARGE SCALE GENOMIC DNA]</scope>
    <source>
        <strain evidence="2 3">TBRC 5777</strain>
    </source>
</reference>
<name>A0ABV6JVJ3_9PROT</name>
<dbReference type="SUPFAM" id="SSF56801">
    <property type="entry name" value="Acetyl-CoA synthetase-like"/>
    <property type="match status" value="1"/>
</dbReference>
<dbReference type="EMBL" id="JBHLUN010000010">
    <property type="protein sequence ID" value="MFC0409755.1"/>
    <property type="molecule type" value="Genomic_DNA"/>
</dbReference>
<feature type="domain" description="Acyl-protein synthetase LuxE" evidence="1">
    <location>
        <begin position="32"/>
        <end position="363"/>
    </location>
</feature>
<dbReference type="Proteomes" id="UP001589865">
    <property type="component" value="Unassembled WGS sequence"/>
</dbReference>
<organism evidence="2 3">
    <name type="scientific">Roseomonas elaeocarpi</name>
    <dbReference type="NCBI Taxonomy" id="907779"/>
    <lineage>
        <taxon>Bacteria</taxon>
        <taxon>Pseudomonadati</taxon>
        <taxon>Pseudomonadota</taxon>
        <taxon>Alphaproteobacteria</taxon>
        <taxon>Acetobacterales</taxon>
        <taxon>Roseomonadaceae</taxon>
        <taxon>Roseomonas</taxon>
    </lineage>
</organism>
<dbReference type="Gene3D" id="3.40.50.12780">
    <property type="entry name" value="N-terminal domain of ligase-like"/>
    <property type="match status" value="1"/>
</dbReference>
<evidence type="ECO:0000259" key="1">
    <source>
        <dbReference type="Pfam" id="PF04443"/>
    </source>
</evidence>
<comment type="caution">
    <text evidence="2">The sequence shown here is derived from an EMBL/GenBank/DDBJ whole genome shotgun (WGS) entry which is preliminary data.</text>
</comment>
<dbReference type="RefSeq" id="WP_377045499.1">
    <property type="nucleotide sequence ID" value="NZ_JBHLUN010000010.1"/>
</dbReference>
<dbReference type="GO" id="GO:0016874">
    <property type="term" value="F:ligase activity"/>
    <property type="evidence" value="ECO:0007669"/>
    <property type="project" value="UniProtKB-KW"/>
</dbReference>
<protein>
    <submittedName>
        <fullName evidence="2">Long-chain fatty acid--CoA ligase</fullName>
    </submittedName>
</protein>
<dbReference type="InterPro" id="IPR042099">
    <property type="entry name" value="ANL_N_sf"/>
</dbReference>
<keyword evidence="3" id="KW-1185">Reference proteome</keyword>